<dbReference type="OrthoDB" id="1747349at2759"/>
<dbReference type="EMBL" id="JAKOGI010000028">
    <property type="protein sequence ID" value="KAJ8448726.1"/>
    <property type="molecule type" value="Genomic_DNA"/>
</dbReference>
<proteinExistence type="predicted"/>
<dbReference type="AlphaFoldDB" id="A0A9Q1QP85"/>
<keyword evidence="3" id="KW-1185">Reference proteome</keyword>
<protein>
    <submittedName>
        <fullName evidence="2">Uncharacterized protein</fullName>
    </submittedName>
</protein>
<feature type="region of interest" description="Disordered" evidence="1">
    <location>
        <begin position="26"/>
        <end position="100"/>
    </location>
</feature>
<reference evidence="2" key="1">
    <citation type="submission" date="2022-04" db="EMBL/GenBank/DDBJ databases">
        <title>Carnegiea gigantea Genome sequencing and assembly v2.</title>
        <authorList>
            <person name="Copetti D."/>
            <person name="Sanderson M.J."/>
            <person name="Burquez A."/>
            <person name="Wojciechowski M.F."/>
        </authorList>
    </citation>
    <scope>NUCLEOTIDE SEQUENCE</scope>
    <source>
        <strain evidence="2">SGP5-SGP5p</strain>
        <tissue evidence="2">Aerial part</tissue>
    </source>
</reference>
<evidence type="ECO:0000313" key="2">
    <source>
        <dbReference type="EMBL" id="KAJ8448726.1"/>
    </source>
</evidence>
<sequence>MNACCSLVNFFDGCDLVRNELCAESKGAKAGKNKKKNRKKKPHAKESSNNDNGECKEADGPPHPCENGTDIDGLESASNLDSQLLDPMSPFSTKIDFDDGDIDDELDPAMKEELDREVEDFARRLNSDWPERMQEILSLGQGRRLTSLSLSSNGSAQRYTGIGLHVLAIIHQRCKLGVKSFSSD</sequence>
<comment type="caution">
    <text evidence="2">The sequence shown here is derived from an EMBL/GenBank/DDBJ whole genome shotgun (WGS) entry which is preliminary data.</text>
</comment>
<dbReference type="Proteomes" id="UP001153076">
    <property type="component" value="Unassembled WGS sequence"/>
</dbReference>
<accession>A0A9Q1QP85</accession>
<organism evidence="2 3">
    <name type="scientific">Carnegiea gigantea</name>
    <dbReference type="NCBI Taxonomy" id="171969"/>
    <lineage>
        <taxon>Eukaryota</taxon>
        <taxon>Viridiplantae</taxon>
        <taxon>Streptophyta</taxon>
        <taxon>Embryophyta</taxon>
        <taxon>Tracheophyta</taxon>
        <taxon>Spermatophyta</taxon>
        <taxon>Magnoliopsida</taxon>
        <taxon>eudicotyledons</taxon>
        <taxon>Gunneridae</taxon>
        <taxon>Pentapetalae</taxon>
        <taxon>Caryophyllales</taxon>
        <taxon>Cactineae</taxon>
        <taxon>Cactaceae</taxon>
        <taxon>Cactoideae</taxon>
        <taxon>Echinocereeae</taxon>
        <taxon>Carnegiea</taxon>
    </lineage>
</organism>
<feature type="compositionally biased region" description="Basic and acidic residues" evidence="1">
    <location>
        <begin position="44"/>
        <end position="60"/>
    </location>
</feature>
<gene>
    <name evidence="2" type="ORF">Cgig2_010613</name>
</gene>
<evidence type="ECO:0000313" key="3">
    <source>
        <dbReference type="Proteomes" id="UP001153076"/>
    </source>
</evidence>
<name>A0A9Q1QP85_9CARY</name>
<evidence type="ECO:0000256" key="1">
    <source>
        <dbReference type="SAM" id="MobiDB-lite"/>
    </source>
</evidence>
<feature type="compositionally biased region" description="Basic residues" evidence="1">
    <location>
        <begin position="29"/>
        <end position="43"/>
    </location>
</feature>